<organism evidence="1 2">
    <name type="scientific">Mariniradius saccharolyticus AK6</name>
    <dbReference type="NCBI Taxonomy" id="1239962"/>
    <lineage>
        <taxon>Bacteria</taxon>
        <taxon>Pseudomonadati</taxon>
        <taxon>Bacteroidota</taxon>
        <taxon>Cytophagia</taxon>
        <taxon>Cytophagales</taxon>
        <taxon>Cyclobacteriaceae</taxon>
        <taxon>Mariniradius</taxon>
    </lineage>
</organism>
<reference evidence="1" key="1">
    <citation type="submission" date="2013-01" db="EMBL/GenBank/DDBJ databases">
        <title>Genome assembly of Mariniradius saccharolyticus AK6.</title>
        <authorList>
            <person name="Vaidya B."/>
            <person name="Khatri I."/>
            <person name="Tanuku N.R.S."/>
            <person name="Subramanian S."/>
            <person name="Pinnaka A."/>
        </authorList>
    </citation>
    <scope>NUCLEOTIDE SEQUENCE [LARGE SCALE GENOMIC DNA]</scope>
    <source>
        <strain evidence="1">AK6</strain>
    </source>
</reference>
<dbReference type="STRING" id="1239962.C943_01442"/>
<protein>
    <submittedName>
        <fullName evidence="1">Uncharacterized protein</fullName>
    </submittedName>
</protein>
<sequence>MIYLLHRNPGKKKEASFRIFGSGKDEDGFGFSPKTGKG</sequence>
<accession>M7X3W5</accession>
<dbReference type="InParanoid" id="M7X3W5"/>
<dbReference type="AlphaFoldDB" id="M7X3W5"/>
<comment type="caution">
    <text evidence="1">The sequence shown here is derived from an EMBL/GenBank/DDBJ whole genome shotgun (WGS) entry which is preliminary data.</text>
</comment>
<evidence type="ECO:0000313" key="2">
    <source>
        <dbReference type="Proteomes" id="UP000010953"/>
    </source>
</evidence>
<name>M7X3W5_9BACT</name>
<evidence type="ECO:0000313" key="1">
    <source>
        <dbReference type="EMBL" id="EMS32180.1"/>
    </source>
</evidence>
<keyword evidence="2" id="KW-1185">Reference proteome</keyword>
<gene>
    <name evidence="1" type="ORF">C943_01442</name>
</gene>
<dbReference type="EMBL" id="AMZY02000014">
    <property type="protein sequence ID" value="EMS32180.1"/>
    <property type="molecule type" value="Genomic_DNA"/>
</dbReference>
<proteinExistence type="predicted"/>
<dbReference type="Proteomes" id="UP000010953">
    <property type="component" value="Unassembled WGS sequence"/>
</dbReference>